<evidence type="ECO:0008006" key="5">
    <source>
        <dbReference type="Google" id="ProtNLM"/>
    </source>
</evidence>
<keyword evidence="4" id="KW-1185">Reference proteome</keyword>
<evidence type="ECO:0000313" key="4">
    <source>
        <dbReference type="Proteomes" id="UP000001396"/>
    </source>
</evidence>
<dbReference type="PANTHER" id="PTHR47933">
    <property type="entry name" value="PENTATRICOPEPTIDE REPEAT-CONTAINING PROTEIN 1, MITOCHONDRIAL"/>
    <property type="match status" value="1"/>
</dbReference>
<dbReference type="AlphaFoldDB" id="D3B2J2"/>
<dbReference type="Proteomes" id="UP000001396">
    <property type="component" value="Unassembled WGS sequence"/>
</dbReference>
<sequence length="953" mass="110508">MAVRGRFMVTGKIYVGEIEGKDEVNLISTLSEFQQHNNNIWYYIKMNHLLRSTKTTSYNISKLPINLVNNILKQSSSSTSSSSSLIKEDGCKQQQKQRLNIISSTFNNHSFSNFNNYNRIIRAFNENDNNSLKRYNYSTLNNNNNNFDNNNNNNNNNHSTQQQQHYPPQQTLKQKYKQSTSNDITDGFEELSSKHVFRILETEYNNNQCEFLIAYLNAIKNSNQSIFLDIYEWVSKRQVKSMTEYNVQATIDTYYLLVSMYGQMGRFETASMIIRRVPHQLGHVDTLYASIFKSYIDHGQCDRAVKYFSKLLSRVRDLAKPEPLGVLVHGLLVNNMDRELDVLIERLKDTNLMALGTYNVILKQLSLLRSKEAYLDVYCKMIETIRPSFLTFKSLINVAIASEDVQGCKILEQQILGELAEFKVGLFRDIVKFYFQHRDFESLDDTIDYIFTAGHSVPNGVNHIFVHFEIEENQELVEYLIGKMSQYNTAFQSIHITKIIQLLLVTGNYQKALKWLELRESHFGIHLDSFAILPFYYFHKLRGEYDLCNYWRAKANEKGIDLDVPQMFETYFRLNLNRDGSFIDWNKHTEGETFEEIYERVNKPEHLYLKNHKHSVLDRQFASKIQENSDVPHVNVSIESIAFYKEPRKHNSNHFKQTEEFILQETTAAAAATASQQNNKSGNINNNNNNSNNNNNNNSLFDISNVGSATNSSEFSTTDIGTQTLVHVDFASRITYLLNESQKEVALAETDQRDDGGQFVGEFVYVTLINYLLKEQDEPNVRKYYKRMLDKQFNPPSSLTLKVFKLNEQLGTLDEFLASFSNDLRKSYIEEKYMSFLLSHDFARGLRRLQESGREELLFFNQDYKNSLTLGYLKNGSITMAEATIQTIIRSKYNLQPMVISEYINEANKSLDQTTSLQPINPTTPISINHYLQSRFITPPPELDALIKKLKIQ</sequence>
<feature type="region of interest" description="Disordered" evidence="2">
    <location>
        <begin position="671"/>
        <end position="703"/>
    </location>
</feature>
<keyword evidence="1" id="KW-0677">Repeat</keyword>
<dbReference type="EMBL" id="ADBJ01000010">
    <property type="protein sequence ID" value="EFA83540.1"/>
    <property type="molecule type" value="Genomic_DNA"/>
</dbReference>
<dbReference type="InterPro" id="IPR011990">
    <property type="entry name" value="TPR-like_helical_dom_sf"/>
</dbReference>
<feature type="region of interest" description="Disordered" evidence="2">
    <location>
        <begin position="134"/>
        <end position="172"/>
    </location>
</feature>
<dbReference type="PANTHER" id="PTHR47933:SF11">
    <property type="entry name" value="PENTATRICOPEPTIDE REPEAT-CONTAINING PROTEIN 2"/>
    <property type="match status" value="1"/>
</dbReference>
<dbReference type="InterPro" id="IPR051240">
    <property type="entry name" value="Mito_RNA-Proc/Resp"/>
</dbReference>
<dbReference type="GO" id="GO:0003729">
    <property type="term" value="F:mRNA binding"/>
    <property type="evidence" value="ECO:0007669"/>
    <property type="project" value="TreeGrafter"/>
</dbReference>
<evidence type="ECO:0000256" key="1">
    <source>
        <dbReference type="ARBA" id="ARBA00022737"/>
    </source>
</evidence>
<comment type="caution">
    <text evidence="3">The sequence shown here is derived from an EMBL/GenBank/DDBJ whole genome shotgun (WGS) entry which is preliminary data.</text>
</comment>
<accession>D3B2J2</accession>
<evidence type="ECO:0000313" key="3">
    <source>
        <dbReference type="EMBL" id="EFA83540.1"/>
    </source>
</evidence>
<feature type="compositionally biased region" description="Low complexity" evidence="2">
    <location>
        <begin position="141"/>
        <end position="170"/>
    </location>
</feature>
<organism evidence="3 4">
    <name type="scientific">Heterostelium pallidum (strain ATCC 26659 / Pp 5 / PN500)</name>
    <name type="common">Cellular slime mold</name>
    <name type="synonym">Polysphondylium pallidum</name>
    <dbReference type="NCBI Taxonomy" id="670386"/>
    <lineage>
        <taxon>Eukaryota</taxon>
        <taxon>Amoebozoa</taxon>
        <taxon>Evosea</taxon>
        <taxon>Eumycetozoa</taxon>
        <taxon>Dictyostelia</taxon>
        <taxon>Acytosteliales</taxon>
        <taxon>Acytosteliaceae</taxon>
        <taxon>Heterostelium</taxon>
    </lineage>
</organism>
<dbReference type="RefSeq" id="XP_020435657.1">
    <property type="nucleotide sequence ID" value="XM_020573585.1"/>
</dbReference>
<dbReference type="InParanoid" id="D3B2J2"/>
<dbReference type="Gene3D" id="1.25.40.10">
    <property type="entry name" value="Tetratricopeptide repeat domain"/>
    <property type="match status" value="1"/>
</dbReference>
<feature type="compositionally biased region" description="Low complexity" evidence="2">
    <location>
        <begin position="671"/>
        <end position="699"/>
    </location>
</feature>
<dbReference type="GeneID" id="31358128"/>
<name>D3B2J2_HETP5</name>
<reference evidence="3 4" key="1">
    <citation type="journal article" date="2011" name="Genome Res.">
        <title>Phylogeny-wide analysis of social amoeba genomes highlights ancient origins for complex intercellular communication.</title>
        <authorList>
            <person name="Heidel A.J."/>
            <person name="Lawal H.M."/>
            <person name="Felder M."/>
            <person name="Schilde C."/>
            <person name="Helps N.R."/>
            <person name="Tunggal B."/>
            <person name="Rivero F."/>
            <person name="John U."/>
            <person name="Schleicher M."/>
            <person name="Eichinger L."/>
            <person name="Platzer M."/>
            <person name="Noegel A.A."/>
            <person name="Schaap P."/>
            <person name="Gloeckner G."/>
        </authorList>
    </citation>
    <scope>NUCLEOTIDE SEQUENCE [LARGE SCALE GENOMIC DNA]</scope>
    <source>
        <strain evidence="4">ATCC 26659 / Pp 5 / PN500</strain>
    </source>
</reference>
<proteinExistence type="predicted"/>
<protein>
    <recommendedName>
        <fullName evidence="5">Pentatricopeptide repeat-containing protein</fullName>
    </recommendedName>
</protein>
<evidence type="ECO:0000256" key="2">
    <source>
        <dbReference type="SAM" id="MobiDB-lite"/>
    </source>
</evidence>
<gene>
    <name evidence="3" type="ORF">PPL_02605</name>
</gene>